<gene>
    <name evidence="2" type="ORF">JKL49_04865</name>
</gene>
<evidence type="ECO:0000313" key="3">
    <source>
        <dbReference type="Proteomes" id="UP000622580"/>
    </source>
</evidence>
<accession>A0A941D1R9</accession>
<name>A0A941D1R9_9CAUL</name>
<keyword evidence="3" id="KW-1185">Reference proteome</keyword>
<reference evidence="2" key="1">
    <citation type="submission" date="2021-04" db="EMBL/GenBank/DDBJ databases">
        <title>Draft genome assembly of strain Phenylobacterium sp. 20VBR1 using MiniION and Illumina platforms.</title>
        <authorList>
            <person name="Thomas F.A."/>
            <person name="Krishnan K.P."/>
            <person name="Sinha R.K."/>
        </authorList>
    </citation>
    <scope>NUCLEOTIDE SEQUENCE</scope>
    <source>
        <strain evidence="2">20VBR1</strain>
    </source>
</reference>
<sequence>MTDIESFKRRTGVNVEYRQFDIDALAPAPILQAPPAEATPAPETVSPAPPAPPGAGFGRYVDKPAESPMAGASLISIFERLERQ</sequence>
<feature type="compositionally biased region" description="Low complexity" evidence="1">
    <location>
        <begin position="31"/>
        <end position="46"/>
    </location>
</feature>
<feature type="region of interest" description="Disordered" evidence="1">
    <location>
        <begin position="31"/>
        <end position="61"/>
    </location>
</feature>
<protein>
    <submittedName>
        <fullName evidence="2">Uncharacterized protein</fullName>
    </submittedName>
</protein>
<dbReference type="Proteomes" id="UP000622580">
    <property type="component" value="Unassembled WGS sequence"/>
</dbReference>
<comment type="caution">
    <text evidence="2">The sequence shown here is derived from an EMBL/GenBank/DDBJ whole genome shotgun (WGS) entry which is preliminary data.</text>
</comment>
<evidence type="ECO:0000313" key="2">
    <source>
        <dbReference type="EMBL" id="MBR7618713.1"/>
    </source>
</evidence>
<dbReference type="AlphaFoldDB" id="A0A941D1R9"/>
<dbReference type="RefSeq" id="WP_215338595.1">
    <property type="nucleotide sequence ID" value="NZ_JAGSGD010000001.1"/>
</dbReference>
<dbReference type="EMBL" id="JAGSGD010000001">
    <property type="protein sequence ID" value="MBR7618713.1"/>
    <property type="molecule type" value="Genomic_DNA"/>
</dbReference>
<evidence type="ECO:0000256" key="1">
    <source>
        <dbReference type="SAM" id="MobiDB-lite"/>
    </source>
</evidence>
<organism evidence="2 3">
    <name type="scientific">Phenylobacterium glaciei</name>
    <dbReference type="NCBI Taxonomy" id="2803784"/>
    <lineage>
        <taxon>Bacteria</taxon>
        <taxon>Pseudomonadati</taxon>
        <taxon>Pseudomonadota</taxon>
        <taxon>Alphaproteobacteria</taxon>
        <taxon>Caulobacterales</taxon>
        <taxon>Caulobacteraceae</taxon>
        <taxon>Phenylobacterium</taxon>
    </lineage>
</organism>
<proteinExistence type="predicted"/>